<feature type="coiled-coil region" evidence="1">
    <location>
        <begin position="49"/>
        <end position="93"/>
    </location>
</feature>
<keyword evidence="1" id="KW-0175">Coiled coil</keyword>
<sequence>MKKKTYVFDNATLEVLQTLREELGKKETQIIREALRLYLDNHRTNGEVMNSLNKLVERIENVVERVSELSYKLGRCEERTKRLEEEIRKLRGER</sequence>
<name>A0A497XP90_9AQUI</name>
<dbReference type="EMBL" id="RCCJ01000001">
    <property type="protein sequence ID" value="RLJ70081.1"/>
    <property type="molecule type" value="Genomic_DNA"/>
</dbReference>
<reference evidence="2 3" key="1">
    <citation type="submission" date="2018-10" db="EMBL/GenBank/DDBJ databases">
        <title>Genomic Encyclopedia of Archaeal and Bacterial Type Strains, Phase II (KMG-II): from individual species to whole genera.</title>
        <authorList>
            <person name="Goeker M."/>
        </authorList>
    </citation>
    <scope>NUCLEOTIDE SEQUENCE [LARGE SCALE GENOMIC DNA]</scope>
    <source>
        <strain evidence="2 3">DSM 16510</strain>
    </source>
</reference>
<keyword evidence="3" id="KW-1185">Reference proteome</keyword>
<organism evidence="2 3">
    <name type="scientific">Hydrogenivirga caldilitoris</name>
    <dbReference type="NCBI Taxonomy" id="246264"/>
    <lineage>
        <taxon>Bacteria</taxon>
        <taxon>Pseudomonadati</taxon>
        <taxon>Aquificota</taxon>
        <taxon>Aquificia</taxon>
        <taxon>Aquificales</taxon>
        <taxon>Aquificaceae</taxon>
        <taxon>Hydrogenivirga</taxon>
    </lineage>
</organism>
<evidence type="ECO:0000313" key="3">
    <source>
        <dbReference type="Proteomes" id="UP000267841"/>
    </source>
</evidence>
<evidence type="ECO:0000256" key="1">
    <source>
        <dbReference type="SAM" id="Coils"/>
    </source>
</evidence>
<evidence type="ECO:0008006" key="4">
    <source>
        <dbReference type="Google" id="ProtNLM"/>
    </source>
</evidence>
<accession>A0A497XP90</accession>
<protein>
    <recommendedName>
        <fullName evidence="4">Ribbon-helix-helix CopG family protein</fullName>
    </recommendedName>
</protein>
<dbReference type="Proteomes" id="UP000267841">
    <property type="component" value="Unassembled WGS sequence"/>
</dbReference>
<dbReference type="AlphaFoldDB" id="A0A497XP90"/>
<dbReference type="RefSeq" id="WP_121009180.1">
    <property type="nucleotide sequence ID" value="NZ_RCCJ01000001.1"/>
</dbReference>
<comment type="caution">
    <text evidence="2">The sequence shown here is derived from an EMBL/GenBank/DDBJ whole genome shotgun (WGS) entry which is preliminary data.</text>
</comment>
<gene>
    <name evidence="2" type="ORF">BCF55_0343</name>
</gene>
<evidence type="ECO:0000313" key="2">
    <source>
        <dbReference type="EMBL" id="RLJ70081.1"/>
    </source>
</evidence>
<dbReference type="OrthoDB" id="16117at2"/>
<proteinExistence type="predicted"/>